<evidence type="ECO:0000313" key="1">
    <source>
        <dbReference type="EMBL" id="MFM0592497.1"/>
    </source>
</evidence>
<sequence>MVGCGGGNEGAAATPTANAATVTSPVANAQTRVSLSGTAIPPAASIVDSSAAVWTVKSGVVYRAGQPAGFTSQVTLLLWYAGKIYQQNAANLWWVWANNNWTASADPRTPIVAAAPVAVPFFGINGHYVQGGIYTSVPLASQGAAIANLGLSGYRQDMYSTEQIAAFATTVIPALGSGITVLPMIDPYPWNDPSLNGATPTEASAYAYAYTMAAYAATQLAGIPVVEFGNEFDIDSHNTPVLSDGESISDFDNATFPIWRGALRGAEDGWRSVDTHHVTKVIANATSGWLHFGFLNGLMTGTQPDGSTGHPKISPDIIQWHWYSPGGDFENAHGVSGTYNVLAQLKASYNLPIMFTEIGANDDLSEAQAQTYINTTIPELVAAKSTYNVIGFNWYELYDDTSGTFGLLTSSTTQKPRYATMKAVIAAQQAQ</sequence>
<dbReference type="SUPFAM" id="SSF51445">
    <property type="entry name" value="(Trans)glycosidases"/>
    <property type="match status" value="1"/>
</dbReference>
<dbReference type="Proteomes" id="UP001629367">
    <property type="component" value="Unassembled WGS sequence"/>
</dbReference>
<comment type="caution">
    <text evidence="1">The sequence shown here is derived from an EMBL/GenBank/DDBJ whole genome shotgun (WGS) entry which is preliminary data.</text>
</comment>
<dbReference type="Gene3D" id="3.20.20.80">
    <property type="entry name" value="Glycosidases"/>
    <property type="match status" value="1"/>
</dbReference>
<organism evidence="1 2">
    <name type="scientific">Paraburkholderia dilworthii</name>
    <dbReference type="NCBI Taxonomy" id="948106"/>
    <lineage>
        <taxon>Bacteria</taxon>
        <taxon>Pseudomonadati</taxon>
        <taxon>Pseudomonadota</taxon>
        <taxon>Betaproteobacteria</taxon>
        <taxon>Burkholderiales</taxon>
        <taxon>Burkholderiaceae</taxon>
        <taxon>Paraburkholderia</taxon>
    </lineage>
</organism>
<dbReference type="InterPro" id="IPR017853">
    <property type="entry name" value="GH"/>
</dbReference>
<evidence type="ECO:0000313" key="2">
    <source>
        <dbReference type="Proteomes" id="UP001629367"/>
    </source>
</evidence>
<dbReference type="GO" id="GO:0016787">
    <property type="term" value="F:hydrolase activity"/>
    <property type="evidence" value="ECO:0007669"/>
    <property type="project" value="UniProtKB-KW"/>
</dbReference>
<accession>A0ABW9D3U2</accession>
<reference evidence="1 2" key="1">
    <citation type="journal article" date="2024" name="Chem. Sci.">
        <title>Discovery of megapolipeptins by genome mining of a Burkholderiales bacteria collection.</title>
        <authorList>
            <person name="Paulo B.S."/>
            <person name="Recchia M.J.J."/>
            <person name="Lee S."/>
            <person name="Fergusson C.H."/>
            <person name="Romanowski S.B."/>
            <person name="Hernandez A."/>
            <person name="Krull N."/>
            <person name="Liu D.Y."/>
            <person name="Cavanagh H."/>
            <person name="Bos A."/>
            <person name="Gray C.A."/>
            <person name="Murphy B.T."/>
            <person name="Linington R.G."/>
            <person name="Eustaquio A.S."/>
        </authorList>
    </citation>
    <scope>NUCLEOTIDE SEQUENCE [LARGE SCALE GENOMIC DNA]</scope>
    <source>
        <strain evidence="1 2">RL17-335-BIF-A</strain>
    </source>
</reference>
<keyword evidence="1" id="KW-0378">Hydrolase</keyword>
<keyword evidence="2" id="KW-1185">Reference proteome</keyword>
<gene>
    <name evidence="1" type="ORF">PQQ68_05660</name>
</gene>
<proteinExistence type="predicted"/>
<protein>
    <submittedName>
        <fullName evidence="1">Glycosyl hydrolase</fullName>
    </submittedName>
</protein>
<dbReference type="RefSeq" id="WP_408210422.1">
    <property type="nucleotide sequence ID" value="NZ_JAQQBZ010000003.1"/>
</dbReference>
<name>A0ABW9D3U2_9BURK</name>
<dbReference type="EMBL" id="JAQQBZ010000003">
    <property type="protein sequence ID" value="MFM0592497.1"/>
    <property type="molecule type" value="Genomic_DNA"/>
</dbReference>